<evidence type="ECO:0000313" key="7">
    <source>
        <dbReference type="Proteomes" id="UP000184440"/>
    </source>
</evidence>
<dbReference type="PANTHER" id="PTHR30055">
    <property type="entry name" value="HTH-TYPE TRANSCRIPTIONAL REGULATOR RUTR"/>
    <property type="match status" value="1"/>
</dbReference>
<dbReference type="PRINTS" id="PR00455">
    <property type="entry name" value="HTHTETR"/>
</dbReference>
<keyword evidence="7" id="KW-1185">Reference proteome</keyword>
<keyword evidence="3" id="KW-0804">Transcription</keyword>
<proteinExistence type="predicted"/>
<evidence type="ECO:0000256" key="1">
    <source>
        <dbReference type="ARBA" id="ARBA00023015"/>
    </source>
</evidence>
<dbReference type="PROSITE" id="PS50977">
    <property type="entry name" value="HTH_TETR_2"/>
    <property type="match status" value="1"/>
</dbReference>
<dbReference type="GO" id="GO:0000976">
    <property type="term" value="F:transcription cis-regulatory region binding"/>
    <property type="evidence" value="ECO:0007669"/>
    <property type="project" value="TreeGrafter"/>
</dbReference>
<keyword evidence="2 4" id="KW-0238">DNA-binding</keyword>
<dbReference type="STRING" id="134849.SAMN05443668_111245"/>
<evidence type="ECO:0000256" key="2">
    <source>
        <dbReference type="ARBA" id="ARBA00023125"/>
    </source>
</evidence>
<protein>
    <submittedName>
        <fullName evidence="6">Transcriptional regulator, TetR family</fullName>
    </submittedName>
</protein>
<evidence type="ECO:0000256" key="4">
    <source>
        <dbReference type="PROSITE-ProRule" id="PRU00335"/>
    </source>
</evidence>
<dbReference type="Gene3D" id="1.10.357.10">
    <property type="entry name" value="Tetracycline Repressor, domain 2"/>
    <property type="match status" value="1"/>
</dbReference>
<feature type="domain" description="HTH tetR-type" evidence="5">
    <location>
        <begin position="22"/>
        <end position="82"/>
    </location>
</feature>
<reference evidence="6 7" key="1">
    <citation type="submission" date="2016-11" db="EMBL/GenBank/DDBJ databases">
        <authorList>
            <person name="Jaros S."/>
            <person name="Januszkiewicz K."/>
            <person name="Wedrychowicz H."/>
        </authorList>
    </citation>
    <scope>NUCLEOTIDE SEQUENCE [LARGE SCALE GENOMIC DNA]</scope>
    <source>
        <strain evidence="6 7">DSM 46144</strain>
    </source>
</reference>
<dbReference type="InterPro" id="IPR001647">
    <property type="entry name" value="HTH_TetR"/>
</dbReference>
<dbReference type="Pfam" id="PF00440">
    <property type="entry name" value="TetR_N"/>
    <property type="match status" value="1"/>
</dbReference>
<dbReference type="InterPro" id="IPR050109">
    <property type="entry name" value="HTH-type_TetR-like_transc_reg"/>
</dbReference>
<dbReference type="EMBL" id="FRCS01000011">
    <property type="protein sequence ID" value="SHN45307.1"/>
    <property type="molecule type" value="Genomic_DNA"/>
</dbReference>
<evidence type="ECO:0000259" key="5">
    <source>
        <dbReference type="PROSITE" id="PS50977"/>
    </source>
</evidence>
<accession>A0A1M7RGB4</accession>
<dbReference type="AlphaFoldDB" id="A0A1M7RGB4"/>
<dbReference type="SUPFAM" id="SSF46689">
    <property type="entry name" value="Homeodomain-like"/>
    <property type="match status" value="1"/>
</dbReference>
<dbReference type="Proteomes" id="UP000184440">
    <property type="component" value="Unassembled WGS sequence"/>
</dbReference>
<evidence type="ECO:0000256" key="3">
    <source>
        <dbReference type="ARBA" id="ARBA00023163"/>
    </source>
</evidence>
<dbReference type="PANTHER" id="PTHR30055:SF238">
    <property type="entry name" value="MYCOFACTOCIN BIOSYNTHESIS TRANSCRIPTIONAL REGULATOR MFTR-RELATED"/>
    <property type="match status" value="1"/>
</dbReference>
<feature type="DNA-binding region" description="H-T-H motif" evidence="4">
    <location>
        <begin position="45"/>
        <end position="64"/>
    </location>
</feature>
<organism evidence="6 7">
    <name type="scientific">Cryptosporangium aurantiacum</name>
    <dbReference type="NCBI Taxonomy" id="134849"/>
    <lineage>
        <taxon>Bacteria</taxon>
        <taxon>Bacillati</taxon>
        <taxon>Actinomycetota</taxon>
        <taxon>Actinomycetes</taxon>
        <taxon>Cryptosporangiales</taxon>
        <taxon>Cryptosporangiaceae</taxon>
        <taxon>Cryptosporangium</taxon>
    </lineage>
</organism>
<dbReference type="InterPro" id="IPR009057">
    <property type="entry name" value="Homeodomain-like_sf"/>
</dbReference>
<dbReference type="GO" id="GO:0003700">
    <property type="term" value="F:DNA-binding transcription factor activity"/>
    <property type="evidence" value="ECO:0007669"/>
    <property type="project" value="TreeGrafter"/>
</dbReference>
<name>A0A1M7RGB4_9ACTN</name>
<gene>
    <name evidence="6" type="ORF">SAMN05443668_111245</name>
</gene>
<evidence type="ECO:0000313" key="6">
    <source>
        <dbReference type="EMBL" id="SHN45307.1"/>
    </source>
</evidence>
<sequence length="218" mass="24224">MLPSYPSVVTELPAPLRERKKQRTRQALIDSALELFTARGFADVTLDELCDGVDVSKRTFFRNFVSKEDVAMAPLQDMWLAVLAELETAENPGRTLLTLLEECLVAALDRIGDEEWARRARQSHRLAQNTPSMDAHNREFCERTTRALLEIAHRRFDVGALDDPRPRLAADMLVSAFHYAIEGWGAGTARPDSADLAARVRTAVAALPGSLTLTAIPR</sequence>
<keyword evidence="1" id="KW-0805">Transcription regulation</keyword>